<reference evidence="3" key="1">
    <citation type="submission" date="2018-03" db="EMBL/GenBank/DDBJ databases">
        <authorList>
            <person name="Blom J."/>
        </authorList>
    </citation>
    <scope>NUCLEOTIDE SEQUENCE [LARGE SCALE GENOMIC DNA]</scope>
    <source>
        <strain evidence="3">KPC-SM-21</strain>
    </source>
</reference>
<keyword evidence="3" id="KW-1185">Reference proteome</keyword>
<dbReference type="Proteomes" id="UP000245974">
    <property type="component" value="Unassembled WGS sequence"/>
</dbReference>
<organism evidence="2 3">
    <name type="scientific">Acinetobacter stercoris</name>
    <dbReference type="NCBI Taxonomy" id="2126983"/>
    <lineage>
        <taxon>Bacteria</taxon>
        <taxon>Pseudomonadati</taxon>
        <taxon>Pseudomonadota</taxon>
        <taxon>Gammaproteobacteria</taxon>
        <taxon>Moraxellales</taxon>
        <taxon>Moraxellaceae</taxon>
        <taxon>Acinetobacter</taxon>
    </lineage>
</organism>
<dbReference type="OrthoDB" id="5622177at2"/>
<evidence type="ECO:0000259" key="1">
    <source>
        <dbReference type="Pfam" id="PF07179"/>
    </source>
</evidence>
<proteinExistence type="predicted"/>
<dbReference type="AlphaFoldDB" id="A0A2U3N3I7"/>
<feature type="domain" description="SseB protein N-terminal" evidence="1">
    <location>
        <begin position="14"/>
        <end position="112"/>
    </location>
</feature>
<dbReference type="EMBL" id="OOGT01000244">
    <property type="protein sequence ID" value="SPL72246.1"/>
    <property type="molecule type" value="Genomic_DNA"/>
</dbReference>
<dbReference type="Pfam" id="PF07179">
    <property type="entry name" value="SseB"/>
    <property type="match status" value="1"/>
</dbReference>
<evidence type="ECO:0000313" key="2">
    <source>
        <dbReference type="EMBL" id="SPL72246.1"/>
    </source>
</evidence>
<dbReference type="InterPro" id="IPR009839">
    <property type="entry name" value="SseB_N"/>
</dbReference>
<dbReference type="InParanoid" id="A0A2U3N3I7"/>
<evidence type="ECO:0000313" key="3">
    <source>
        <dbReference type="Proteomes" id="UP000245974"/>
    </source>
</evidence>
<protein>
    <submittedName>
        <fullName evidence="2">Enhanced serine sensitivity protein SseB</fullName>
    </submittedName>
</protein>
<sequence length="118" mass="13398">MQNQELEQLFIQTADQPELFSAFLNQLLVSEVFCLGDDSDQSNLQFRTMETPDGEQAIPFFLTLDTLRMSLGDDLHYFLLPAKQLLEITKGSTLLLNPASSYMKEFSPEEIELLCTVS</sequence>
<dbReference type="RefSeq" id="WP_121975639.1">
    <property type="nucleotide sequence ID" value="NZ_OOGT01000244.1"/>
</dbReference>
<gene>
    <name evidence="2" type="ORF">KPC_3424</name>
</gene>
<name>A0A2U3N3I7_9GAMM</name>
<accession>A0A2U3N3I7</accession>